<proteinExistence type="predicted"/>
<gene>
    <name evidence="1" type="primary">Necator_chrII.g8662</name>
    <name evidence="1" type="ORF">RB195_020867</name>
</gene>
<protein>
    <submittedName>
        <fullName evidence="1">Uncharacterized protein</fullName>
    </submittedName>
</protein>
<evidence type="ECO:0000313" key="2">
    <source>
        <dbReference type="Proteomes" id="UP001303046"/>
    </source>
</evidence>
<reference evidence="1 2" key="1">
    <citation type="submission" date="2023-08" db="EMBL/GenBank/DDBJ databases">
        <title>A Necator americanus chromosomal reference genome.</title>
        <authorList>
            <person name="Ilik V."/>
            <person name="Petrzelkova K.J."/>
            <person name="Pardy F."/>
            <person name="Fuh T."/>
            <person name="Niatou-Singa F.S."/>
            <person name="Gouil Q."/>
            <person name="Baker L."/>
            <person name="Ritchie M.E."/>
            <person name="Jex A.R."/>
            <person name="Gazzola D."/>
            <person name="Li H."/>
            <person name="Toshio Fujiwara R."/>
            <person name="Zhan B."/>
            <person name="Aroian R.V."/>
            <person name="Pafco B."/>
            <person name="Schwarz E.M."/>
        </authorList>
    </citation>
    <scope>NUCLEOTIDE SEQUENCE [LARGE SCALE GENOMIC DNA]</scope>
    <source>
        <strain evidence="1 2">Aroian</strain>
        <tissue evidence="1">Whole animal</tissue>
    </source>
</reference>
<dbReference type="Proteomes" id="UP001303046">
    <property type="component" value="Unassembled WGS sequence"/>
</dbReference>
<sequence length="125" mass="14205">MPSASLLFLEGQRVEPSMSFRFLSTIPTIVRILLQGSVSFGLGRGAEFTAKAEGASGRKSMMFSHQPIQVALMNRLLQRPERIHREHWGRKIVWEDKNTVLTHRLAPTRDCKGQLHVREPQTILS</sequence>
<accession>A0ABR1CMJ7</accession>
<dbReference type="EMBL" id="JAVFWL010000002">
    <property type="protein sequence ID" value="KAK6739047.1"/>
    <property type="molecule type" value="Genomic_DNA"/>
</dbReference>
<name>A0ABR1CMJ7_NECAM</name>
<keyword evidence="2" id="KW-1185">Reference proteome</keyword>
<organism evidence="1 2">
    <name type="scientific">Necator americanus</name>
    <name type="common">Human hookworm</name>
    <dbReference type="NCBI Taxonomy" id="51031"/>
    <lineage>
        <taxon>Eukaryota</taxon>
        <taxon>Metazoa</taxon>
        <taxon>Ecdysozoa</taxon>
        <taxon>Nematoda</taxon>
        <taxon>Chromadorea</taxon>
        <taxon>Rhabditida</taxon>
        <taxon>Rhabditina</taxon>
        <taxon>Rhabditomorpha</taxon>
        <taxon>Strongyloidea</taxon>
        <taxon>Ancylostomatidae</taxon>
        <taxon>Bunostominae</taxon>
        <taxon>Necator</taxon>
    </lineage>
</organism>
<comment type="caution">
    <text evidence="1">The sequence shown here is derived from an EMBL/GenBank/DDBJ whole genome shotgun (WGS) entry which is preliminary data.</text>
</comment>
<evidence type="ECO:0000313" key="1">
    <source>
        <dbReference type="EMBL" id="KAK6739047.1"/>
    </source>
</evidence>